<evidence type="ECO:0000313" key="1">
    <source>
        <dbReference type="EMBL" id="KAI9385244.1"/>
    </source>
</evidence>
<accession>A0ACC0S7I2</accession>
<comment type="caution">
    <text evidence="1">The sequence shown here is derived from an EMBL/GenBank/DDBJ whole genome shotgun (WGS) entry which is preliminary data.</text>
</comment>
<gene>
    <name evidence="1" type="ORF">POPTR_011G044012v4</name>
</gene>
<protein>
    <submittedName>
        <fullName evidence="1">Uncharacterized protein</fullName>
    </submittedName>
</protein>
<evidence type="ECO:0000313" key="2">
    <source>
        <dbReference type="Proteomes" id="UP000006729"/>
    </source>
</evidence>
<name>A0ACC0S7I2_POPTR</name>
<reference evidence="1 2" key="1">
    <citation type="journal article" date="2006" name="Science">
        <title>The genome of black cottonwood, Populus trichocarpa (Torr. &amp; Gray).</title>
        <authorList>
            <person name="Tuskan G.A."/>
            <person name="Difazio S."/>
            <person name="Jansson S."/>
            <person name="Bohlmann J."/>
            <person name="Grigoriev I."/>
            <person name="Hellsten U."/>
            <person name="Putnam N."/>
            <person name="Ralph S."/>
            <person name="Rombauts S."/>
            <person name="Salamov A."/>
            <person name="Schein J."/>
            <person name="Sterck L."/>
            <person name="Aerts A."/>
            <person name="Bhalerao R.R."/>
            <person name="Bhalerao R.P."/>
            <person name="Blaudez D."/>
            <person name="Boerjan W."/>
            <person name="Brun A."/>
            <person name="Brunner A."/>
            <person name="Busov V."/>
            <person name="Campbell M."/>
            <person name="Carlson J."/>
            <person name="Chalot M."/>
            <person name="Chapman J."/>
            <person name="Chen G.L."/>
            <person name="Cooper D."/>
            <person name="Coutinho P.M."/>
            <person name="Couturier J."/>
            <person name="Covert S."/>
            <person name="Cronk Q."/>
            <person name="Cunningham R."/>
            <person name="Davis J."/>
            <person name="Degroeve S."/>
            <person name="Dejardin A."/>
            <person name="Depamphilis C."/>
            <person name="Detter J."/>
            <person name="Dirks B."/>
            <person name="Dubchak I."/>
            <person name="Duplessis S."/>
            <person name="Ehlting J."/>
            <person name="Ellis B."/>
            <person name="Gendler K."/>
            <person name="Goodstein D."/>
            <person name="Gribskov M."/>
            <person name="Grimwood J."/>
            <person name="Groover A."/>
            <person name="Gunter L."/>
            <person name="Hamberger B."/>
            <person name="Heinze B."/>
            <person name="Helariutta Y."/>
            <person name="Henrissat B."/>
            <person name="Holligan D."/>
            <person name="Holt R."/>
            <person name="Huang W."/>
            <person name="Islam-Faridi N."/>
            <person name="Jones S."/>
            <person name="Jones-Rhoades M."/>
            <person name="Jorgensen R."/>
            <person name="Joshi C."/>
            <person name="Kangasjarvi J."/>
            <person name="Karlsson J."/>
            <person name="Kelleher C."/>
            <person name="Kirkpatrick R."/>
            <person name="Kirst M."/>
            <person name="Kohler A."/>
            <person name="Kalluri U."/>
            <person name="Larimer F."/>
            <person name="Leebens-Mack J."/>
            <person name="Leple J.C."/>
            <person name="Locascio P."/>
            <person name="Lou Y."/>
            <person name="Lucas S."/>
            <person name="Martin F."/>
            <person name="Montanini B."/>
            <person name="Napoli C."/>
            <person name="Nelson D.R."/>
            <person name="Nelson C."/>
            <person name="Nieminen K."/>
            <person name="Nilsson O."/>
            <person name="Pereda V."/>
            <person name="Peter G."/>
            <person name="Philippe R."/>
            <person name="Pilate G."/>
            <person name="Poliakov A."/>
            <person name="Razumovskaya J."/>
            <person name="Richardson P."/>
            <person name="Rinaldi C."/>
            <person name="Ritland K."/>
            <person name="Rouze P."/>
            <person name="Ryaboy D."/>
            <person name="Schmutz J."/>
            <person name="Schrader J."/>
            <person name="Segerman B."/>
            <person name="Shin H."/>
            <person name="Siddiqui A."/>
            <person name="Sterky F."/>
            <person name="Terry A."/>
            <person name="Tsai C.J."/>
            <person name="Uberbacher E."/>
            <person name="Unneberg P."/>
            <person name="Vahala J."/>
            <person name="Wall K."/>
            <person name="Wessler S."/>
            <person name="Yang G."/>
            <person name="Yin T."/>
            <person name="Douglas C."/>
            <person name="Marra M."/>
            <person name="Sandberg G."/>
            <person name="Van de Peer Y."/>
            <person name="Rokhsar D."/>
        </authorList>
    </citation>
    <scope>NUCLEOTIDE SEQUENCE [LARGE SCALE GENOMIC DNA]</scope>
    <source>
        <strain evidence="2">cv. Nisqually</strain>
    </source>
</reference>
<keyword evidence="2" id="KW-1185">Reference proteome</keyword>
<sequence>MEGYAFRSVGFEGVGIWTVEICGFFQASVGWKEVPLTDRSSSMVLF</sequence>
<dbReference type="EMBL" id="CM009300">
    <property type="protein sequence ID" value="KAI9385244.1"/>
    <property type="molecule type" value="Genomic_DNA"/>
</dbReference>
<proteinExistence type="predicted"/>
<organism evidence="1 2">
    <name type="scientific">Populus trichocarpa</name>
    <name type="common">Western balsam poplar</name>
    <name type="synonym">Populus balsamifera subsp. trichocarpa</name>
    <dbReference type="NCBI Taxonomy" id="3694"/>
    <lineage>
        <taxon>Eukaryota</taxon>
        <taxon>Viridiplantae</taxon>
        <taxon>Streptophyta</taxon>
        <taxon>Embryophyta</taxon>
        <taxon>Tracheophyta</taxon>
        <taxon>Spermatophyta</taxon>
        <taxon>Magnoliopsida</taxon>
        <taxon>eudicotyledons</taxon>
        <taxon>Gunneridae</taxon>
        <taxon>Pentapetalae</taxon>
        <taxon>rosids</taxon>
        <taxon>fabids</taxon>
        <taxon>Malpighiales</taxon>
        <taxon>Salicaceae</taxon>
        <taxon>Saliceae</taxon>
        <taxon>Populus</taxon>
    </lineage>
</organism>
<dbReference type="Proteomes" id="UP000006729">
    <property type="component" value="Chromosome 11"/>
</dbReference>